<comment type="caution">
    <text evidence="2">The sequence shown here is derived from an EMBL/GenBank/DDBJ whole genome shotgun (WGS) entry which is preliminary data.</text>
</comment>
<dbReference type="EMBL" id="SWCJ01000004">
    <property type="protein sequence ID" value="TKB56099.1"/>
    <property type="molecule type" value="Genomic_DNA"/>
</dbReference>
<feature type="chain" id="PRO_5020291751" evidence="1">
    <location>
        <begin position="25"/>
        <end position="116"/>
    </location>
</feature>
<protein>
    <submittedName>
        <fullName evidence="2">DUF3718 domain-containing protein</fullName>
    </submittedName>
</protein>
<gene>
    <name evidence="2" type="ORF">FCL42_07740</name>
</gene>
<accession>A0A4U1BRP3</accession>
<reference evidence="2 3" key="1">
    <citation type="submission" date="2019-04" db="EMBL/GenBank/DDBJ databases">
        <authorList>
            <person name="Hwang J.C."/>
        </authorList>
    </citation>
    <scope>NUCLEOTIDE SEQUENCE [LARGE SCALE GENOMIC DNA]</scope>
    <source>
        <strain evidence="2 3">IMCC35002</strain>
    </source>
</reference>
<keyword evidence="3" id="KW-1185">Reference proteome</keyword>
<sequence length="116" mass="12499">MECDVMKSIVPCLALLASAPLAQAANFFISDSTHESKICLAAASGTPIQFDRAIRHSPMNFRTVAKHLQCNQTPVADFAKQFSQYPDIVVRLEPYQTGASAAASDASEILITASLR</sequence>
<keyword evidence="1" id="KW-0732">Signal</keyword>
<feature type="signal peptide" evidence="1">
    <location>
        <begin position="1"/>
        <end position="24"/>
    </location>
</feature>
<dbReference type="AlphaFoldDB" id="A0A4U1BRP3"/>
<proteinExistence type="predicted"/>
<organism evidence="2 3">
    <name type="scientific">Ferrimonas aestuarii</name>
    <dbReference type="NCBI Taxonomy" id="2569539"/>
    <lineage>
        <taxon>Bacteria</taxon>
        <taxon>Pseudomonadati</taxon>
        <taxon>Pseudomonadota</taxon>
        <taxon>Gammaproteobacteria</taxon>
        <taxon>Alteromonadales</taxon>
        <taxon>Ferrimonadaceae</taxon>
        <taxon>Ferrimonas</taxon>
    </lineage>
</organism>
<evidence type="ECO:0000256" key="1">
    <source>
        <dbReference type="SAM" id="SignalP"/>
    </source>
</evidence>
<evidence type="ECO:0000313" key="2">
    <source>
        <dbReference type="EMBL" id="TKB56099.1"/>
    </source>
</evidence>
<dbReference type="Proteomes" id="UP000305675">
    <property type="component" value="Unassembled WGS sequence"/>
</dbReference>
<evidence type="ECO:0000313" key="3">
    <source>
        <dbReference type="Proteomes" id="UP000305675"/>
    </source>
</evidence>
<name>A0A4U1BRP3_9GAMM</name>
<dbReference type="OrthoDB" id="6332843at2"/>